<dbReference type="AlphaFoldDB" id="A0A177LR00"/>
<dbReference type="EMBL" id="LUUG01000139">
    <property type="protein sequence ID" value="OAH95945.1"/>
    <property type="molecule type" value="Genomic_DNA"/>
</dbReference>
<gene>
    <name evidence="2" type="ORF">A1332_05355</name>
</gene>
<evidence type="ECO:0000313" key="2">
    <source>
        <dbReference type="EMBL" id="OAH95945.1"/>
    </source>
</evidence>
<organism evidence="2 3">
    <name type="scientific">Methylomonas methanica</name>
    <dbReference type="NCBI Taxonomy" id="421"/>
    <lineage>
        <taxon>Bacteria</taxon>
        <taxon>Pseudomonadati</taxon>
        <taxon>Pseudomonadota</taxon>
        <taxon>Gammaproteobacteria</taxon>
        <taxon>Methylococcales</taxon>
        <taxon>Methylococcaceae</taxon>
        <taxon>Methylomonas</taxon>
    </lineage>
</organism>
<name>A0A177LR00_METMH</name>
<dbReference type="Proteomes" id="UP000078090">
    <property type="component" value="Unassembled WGS sequence"/>
</dbReference>
<evidence type="ECO:0000313" key="3">
    <source>
        <dbReference type="Proteomes" id="UP000078090"/>
    </source>
</evidence>
<feature type="transmembrane region" description="Helical" evidence="1">
    <location>
        <begin position="50"/>
        <end position="66"/>
    </location>
</feature>
<evidence type="ECO:0000256" key="1">
    <source>
        <dbReference type="SAM" id="Phobius"/>
    </source>
</evidence>
<accession>A0A177LR00</accession>
<keyword evidence="1" id="KW-0812">Transmembrane</keyword>
<proteinExistence type="predicted"/>
<reference evidence="2 3" key="1">
    <citation type="submission" date="2016-03" db="EMBL/GenBank/DDBJ databases">
        <authorList>
            <person name="Ploux O."/>
        </authorList>
    </citation>
    <scope>NUCLEOTIDE SEQUENCE [LARGE SCALE GENOMIC DNA]</scope>
    <source>
        <strain evidence="2 3">R-45363</strain>
    </source>
</reference>
<keyword evidence="1" id="KW-1133">Transmembrane helix</keyword>
<sequence>MWATIIHIGHPADSIGPECRVNKNHVTFKIASIYSLGTYSRKPRSQKSRVLFPALIVQLIIWSIFAN</sequence>
<keyword evidence="1" id="KW-0472">Membrane</keyword>
<comment type="caution">
    <text evidence="2">The sequence shown here is derived from an EMBL/GenBank/DDBJ whole genome shotgun (WGS) entry which is preliminary data.</text>
</comment>
<protein>
    <submittedName>
        <fullName evidence="2">Uncharacterized protein</fullName>
    </submittedName>
</protein>